<organism evidence="1 2">
    <name type="scientific">Candidatus Andeanibacterium colombiense</name>
    <dbReference type="NCBI Taxonomy" id="3121345"/>
    <lineage>
        <taxon>Bacteria</taxon>
        <taxon>Pseudomonadati</taxon>
        <taxon>Pseudomonadota</taxon>
        <taxon>Alphaproteobacteria</taxon>
        <taxon>Sphingomonadales</taxon>
        <taxon>Sphingomonadaceae</taxon>
        <taxon>Candidatus Andeanibacterium</taxon>
    </lineage>
</organism>
<name>A0AAJ6BPW2_9SPHN</name>
<dbReference type="AlphaFoldDB" id="A0AAJ6BPW2"/>
<reference evidence="1" key="1">
    <citation type="submission" date="2023-03" db="EMBL/GenBank/DDBJ databases">
        <title>Andean soil-derived lignocellulolytic bacterial consortium as a source of novel taxa and putative plastic-active enzymes.</title>
        <authorList>
            <person name="Diaz-Garcia L."/>
            <person name="Chuvochina M."/>
            <person name="Feuerriegel G."/>
            <person name="Bunk B."/>
            <person name="Sproer C."/>
            <person name="Streit W.R."/>
            <person name="Rodriguez L.M."/>
            <person name="Overmann J."/>
            <person name="Jimenez D.J."/>
        </authorList>
    </citation>
    <scope>NUCLEOTIDE SEQUENCE</scope>
    <source>
        <strain evidence="1">MAG 26</strain>
    </source>
</reference>
<dbReference type="KEGG" id="acob:P0Y56_04670"/>
<gene>
    <name evidence="1" type="ORF">P0Y56_04670</name>
</gene>
<dbReference type="Pfam" id="PF11159">
    <property type="entry name" value="DUF2939"/>
    <property type="match status" value="1"/>
</dbReference>
<dbReference type="EMBL" id="CP119316">
    <property type="protein sequence ID" value="WEK47591.1"/>
    <property type="molecule type" value="Genomic_DNA"/>
</dbReference>
<evidence type="ECO:0000313" key="2">
    <source>
        <dbReference type="Proteomes" id="UP001218362"/>
    </source>
</evidence>
<accession>A0AAJ6BPW2</accession>
<protein>
    <submittedName>
        <fullName evidence="1">DUF2939 domain-containing protein</fullName>
    </submittedName>
</protein>
<proteinExistence type="predicted"/>
<dbReference type="Proteomes" id="UP001218362">
    <property type="component" value="Chromosome"/>
</dbReference>
<dbReference type="InterPro" id="IPR021330">
    <property type="entry name" value="DUF2939"/>
</dbReference>
<sequence length="169" mass="18333">MRRLVIVLGVIVLVALAGWQAMSPWMALDTLRDAAREGDTVTLEQNIDFPALRESAKSELYQQVQAEARKHDANDPLAGLLGSELAKRFISGTVDALVTPGGVSAMLITGKALPGDKDADTQPEIDWHVKWVGPRTFRAVPETKDGKAHPSLIFKRAGLSWKLAGIDIP</sequence>
<evidence type="ECO:0000313" key="1">
    <source>
        <dbReference type="EMBL" id="WEK47591.1"/>
    </source>
</evidence>